<feature type="transmembrane region" description="Helical" evidence="1">
    <location>
        <begin position="66"/>
        <end position="87"/>
    </location>
</feature>
<evidence type="ECO:0000313" key="2">
    <source>
        <dbReference type="EMBL" id="MEZ3165107.1"/>
    </source>
</evidence>
<feature type="transmembrane region" description="Helical" evidence="1">
    <location>
        <begin position="12"/>
        <end position="29"/>
    </location>
</feature>
<keyword evidence="3" id="KW-1185">Reference proteome</keyword>
<protein>
    <submittedName>
        <fullName evidence="2">Uncharacterized protein</fullName>
    </submittedName>
</protein>
<keyword evidence="1" id="KW-1133">Transmembrane helix</keyword>
<keyword evidence="1" id="KW-0472">Membrane</keyword>
<proteinExistence type="predicted"/>
<dbReference type="RefSeq" id="WP_371163150.1">
    <property type="nucleotide sequence ID" value="NZ_JBEDNX010000003.1"/>
</dbReference>
<evidence type="ECO:0000256" key="1">
    <source>
        <dbReference type="SAM" id="Phobius"/>
    </source>
</evidence>
<reference evidence="2 3" key="1">
    <citation type="submission" date="2024-06" db="EMBL/GenBank/DDBJ databases">
        <title>Halorubrum miltondacostae sp. nov., a potential PHA producer isolated from an inland solar saltern in Rio Maior, Portugal.</title>
        <authorList>
            <person name="Albuquerque L."/>
            <person name="Viver T."/>
            <person name="Barroso C."/>
            <person name="Claudino R."/>
            <person name="Galvan M."/>
            <person name="Simoes G."/>
            <person name="Lobo Da Cunha A."/>
            <person name="Egas C."/>
        </authorList>
    </citation>
    <scope>NUCLEOTIDE SEQUENCE [LARGE SCALE GENOMIC DNA]</scope>
    <source>
        <strain evidence="2 3">RMP-11</strain>
    </source>
</reference>
<comment type="caution">
    <text evidence="2">The sequence shown here is derived from an EMBL/GenBank/DDBJ whole genome shotgun (WGS) entry which is preliminary data.</text>
</comment>
<gene>
    <name evidence="2" type="ORF">ABNG04_14745</name>
</gene>
<accession>A0ABD5M4I0</accession>
<dbReference type="AlphaFoldDB" id="A0ABD5M4I0"/>
<dbReference type="EMBL" id="JBEDNY010000006">
    <property type="protein sequence ID" value="MEZ3165107.1"/>
    <property type="molecule type" value="Genomic_DNA"/>
</dbReference>
<feature type="transmembrane region" description="Helical" evidence="1">
    <location>
        <begin position="209"/>
        <end position="226"/>
    </location>
</feature>
<evidence type="ECO:0000313" key="3">
    <source>
        <dbReference type="Proteomes" id="UP001567572"/>
    </source>
</evidence>
<feature type="transmembrane region" description="Helical" evidence="1">
    <location>
        <begin position="168"/>
        <end position="189"/>
    </location>
</feature>
<organism evidence="2 3">
    <name type="scientific">Halorubrum miltondacostae</name>
    <dbReference type="NCBI Taxonomy" id="3076378"/>
    <lineage>
        <taxon>Archaea</taxon>
        <taxon>Methanobacteriati</taxon>
        <taxon>Methanobacteriota</taxon>
        <taxon>Stenosarchaea group</taxon>
        <taxon>Halobacteria</taxon>
        <taxon>Halobacteriales</taxon>
        <taxon>Haloferacaceae</taxon>
        <taxon>Halorubrum</taxon>
    </lineage>
</organism>
<dbReference type="Proteomes" id="UP001567572">
    <property type="component" value="Unassembled WGS sequence"/>
</dbReference>
<name>A0ABD5M4I0_9EURY</name>
<feature type="transmembrane region" description="Helical" evidence="1">
    <location>
        <begin position="137"/>
        <end position="156"/>
    </location>
</feature>
<keyword evidence="1" id="KW-0812">Transmembrane</keyword>
<sequence>MTGTTRSESLQFNVSAFWAIAFTALLFVHNEVHEISHTGVGRLICGAWGPRNFNSWQLACRETPEIVLAPIAGLVFSYGLMWIGYYVIKALDSPSKKSVGLCLIFAAMPFGRIYTVAQSGGDEMVILRGVFPEMNSLLRLAIGLSIVLVFIIPPLHQAFVTLPHQRQLMAFVGFLLVPYVLFEIIVLRVANPLLEQGVLASTGVLGSPVFVNVWTGFWVLMLILSWQHLPTILISHDGA</sequence>